<evidence type="ECO:0000256" key="1">
    <source>
        <dbReference type="SAM" id="Phobius"/>
    </source>
</evidence>
<sequence>MTTEELGQKKPLVGRSTDEKTAVAGGIAAAIVIILFVGWALFFFKKVQRGAITPTFDNAAQGQFNFDSVRKAQDELSKTYRTVTDEFRTVREGVGGTFEMQMQETVPQGGVEDVFDTVE</sequence>
<dbReference type="Proteomes" id="UP000178587">
    <property type="component" value="Unassembled WGS sequence"/>
</dbReference>
<dbReference type="STRING" id="1798507.A3A34_01170"/>
<feature type="transmembrane region" description="Helical" evidence="1">
    <location>
        <begin position="22"/>
        <end position="44"/>
    </location>
</feature>
<keyword evidence="1" id="KW-1133">Transmembrane helix</keyword>
<reference evidence="2 3" key="1">
    <citation type="journal article" date="2016" name="Nat. Commun.">
        <title>Thousands of microbial genomes shed light on interconnected biogeochemical processes in an aquifer system.</title>
        <authorList>
            <person name="Anantharaman K."/>
            <person name="Brown C.T."/>
            <person name="Hug L.A."/>
            <person name="Sharon I."/>
            <person name="Castelle C.J."/>
            <person name="Probst A.J."/>
            <person name="Thomas B.C."/>
            <person name="Singh A."/>
            <person name="Wilkins M.J."/>
            <person name="Karaoz U."/>
            <person name="Brodie E.L."/>
            <person name="Williams K.H."/>
            <person name="Hubbard S.S."/>
            <person name="Banfield J.F."/>
        </authorList>
    </citation>
    <scope>NUCLEOTIDE SEQUENCE [LARGE SCALE GENOMIC DNA]</scope>
</reference>
<keyword evidence="1" id="KW-0472">Membrane</keyword>
<comment type="caution">
    <text evidence="2">The sequence shown here is derived from an EMBL/GenBank/DDBJ whole genome shotgun (WGS) entry which is preliminary data.</text>
</comment>
<keyword evidence="1" id="KW-0812">Transmembrane</keyword>
<dbReference type="EMBL" id="MFLU01000017">
    <property type="protein sequence ID" value="OGG73536.1"/>
    <property type="molecule type" value="Genomic_DNA"/>
</dbReference>
<organism evidence="2 3">
    <name type="scientific">Candidatus Kaiserbacteria bacterium RIFCSPLOWO2_01_FULL_50_24</name>
    <dbReference type="NCBI Taxonomy" id="1798507"/>
    <lineage>
        <taxon>Bacteria</taxon>
        <taxon>Candidatus Kaiseribacteriota</taxon>
    </lineage>
</organism>
<gene>
    <name evidence="2" type="ORF">A3A34_01170</name>
</gene>
<evidence type="ECO:0000313" key="3">
    <source>
        <dbReference type="Proteomes" id="UP000178587"/>
    </source>
</evidence>
<name>A0A1F6EIS4_9BACT</name>
<proteinExistence type="predicted"/>
<protein>
    <submittedName>
        <fullName evidence="2">Uncharacterized protein</fullName>
    </submittedName>
</protein>
<evidence type="ECO:0000313" key="2">
    <source>
        <dbReference type="EMBL" id="OGG73536.1"/>
    </source>
</evidence>
<dbReference type="AlphaFoldDB" id="A0A1F6EIS4"/>
<accession>A0A1F6EIS4</accession>